<dbReference type="InterPro" id="IPR035906">
    <property type="entry name" value="MetI-like_sf"/>
</dbReference>
<dbReference type="RefSeq" id="WP_050640022.1">
    <property type="nucleotide sequence ID" value="NZ_CABKUE010000007.1"/>
</dbReference>
<reference evidence="9 10" key="1">
    <citation type="submission" date="2015-09" db="EMBL/GenBank/DDBJ databases">
        <authorList>
            <consortium name="Pathogen Informatics"/>
        </authorList>
    </citation>
    <scope>NUCLEOTIDE SEQUENCE [LARGE SCALE GENOMIC DNA]</scope>
    <source>
        <strain evidence="9 10">2789STDY5834876</strain>
    </source>
</reference>
<dbReference type="Pfam" id="PF19300">
    <property type="entry name" value="BPD_transp_1_N"/>
    <property type="match status" value="1"/>
</dbReference>
<dbReference type="OrthoDB" id="9806409at2"/>
<evidence type="ECO:0000256" key="6">
    <source>
        <dbReference type="ARBA" id="ARBA00023136"/>
    </source>
</evidence>
<dbReference type="InterPro" id="IPR045621">
    <property type="entry name" value="BPD_transp_1_N"/>
</dbReference>
<evidence type="ECO:0000256" key="7">
    <source>
        <dbReference type="RuleBase" id="RU363032"/>
    </source>
</evidence>
<evidence type="ECO:0000256" key="4">
    <source>
        <dbReference type="ARBA" id="ARBA00022692"/>
    </source>
</evidence>
<keyword evidence="3" id="KW-1003">Cell membrane</keyword>
<comment type="subcellular location">
    <subcellularLocation>
        <location evidence="1 7">Cell membrane</location>
        <topology evidence="1 7">Multi-pass membrane protein</topology>
    </subcellularLocation>
</comment>
<evidence type="ECO:0000256" key="1">
    <source>
        <dbReference type="ARBA" id="ARBA00004651"/>
    </source>
</evidence>
<gene>
    <name evidence="9" type="primary">gsiC_3</name>
    <name evidence="9" type="ORF">ERS852491_04586</name>
</gene>
<feature type="transmembrane region" description="Helical" evidence="7">
    <location>
        <begin position="227"/>
        <end position="253"/>
    </location>
</feature>
<evidence type="ECO:0000256" key="3">
    <source>
        <dbReference type="ARBA" id="ARBA00022475"/>
    </source>
</evidence>
<dbReference type="EMBL" id="CYZU01000068">
    <property type="protein sequence ID" value="CUP22338.1"/>
    <property type="molecule type" value="Genomic_DNA"/>
</dbReference>
<keyword evidence="4 7" id="KW-0812">Transmembrane</keyword>
<protein>
    <submittedName>
        <fullName evidence="9">Glutathione transport system permease protein gsiC</fullName>
    </submittedName>
</protein>
<dbReference type="PANTHER" id="PTHR43163">
    <property type="entry name" value="DIPEPTIDE TRANSPORT SYSTEM PERMEASE PROTEIN DPPB-RELATED"/>
    <property type="match status" value="1"/>
</dbReference>
<feature type="transmembrane region" description="Helical" evidence="7">
    <location>
        <begin position="101"/>
        <end position="122"/>
    </location>
</feature>
<feature type="transmembrane region" description="Helical" evidence="7">
    <location>
        <begin position="273"/>
        <end position="299"/>
    </location>
</feature>
<dbReference type="Gene3D" id="1.10.3720.10">
    <property type="entry name" value="MetI-like"/>
    <property type="match status" value="1"/>
</dbReference>
<sequence length="310" mass="34398">MKKYIIKRCLLVIPITLGVTFIVFFILSLTPGDPGRLILGMNATAEEVAKLNHQLGVDQSFFVRFFNFIGGALHGDFGISYNSQRPVITEIVATFPHSLRLAVWGTIIAYLIGIPIGIYSAVRQYSAVDVGSTVVAMFFAAVPQFWLALMMILLFSLQLHMLPPSGIDSWRNFVMPIAVIALPQAAITSRLTRTSMLETIQQDYIRTARAKGLSEWKVIWKHAFKNALLPILVTLITTFGLSLGGLVLIENVFSVPGIGNLILTGIRQKDVPVVMAATIFLALIYCMLVLLADIIMAYIDPRIRNVYLRK</sequence>
<feature type="domain" description="ABC transmembrane type-1" evidence="8">
    <location>
        <begin position="95"/>
        <end position="292"/>
    </location>
</feature>
<dbReference type="GO" id="GO:0055085">
    <property type="term" value="P:transmembrane transport"/>
    <property type="evidence" value="ECO:0007669"/>
    <property type="project" value="InterPro"/>
</dbReference>
<dbReference type="InterPro" id="IPR000515">
    <property type="entry name" value="MetI-like"/>
</dbReference>
<dbReference type="Pfam" id="PF00528">
    <property type="entry name" value="BPD_transp_1"/>
    <property type="match status" value="1"/>
</dbReference>
<name>A0A174LJV3_9FIRM</name>
<evidence type="ECO:0000259" key="8">
    <source>
        <dbReference type="PROSITE" id="PS50928"/>
    </source>
</evidence>
<accession>A0A174LJV3</accession>
<keyword evidence="2 7" id="KW-0813">Transport</keyword>
<dbReference type="AlphaFoldDB" id="A0A174LJV3"/>
<proteinExistence type="inferred from homology"/>
<dbReference type="PANTHER" id="PTHR43163:SF6">
    <property type="entry name" value="DIPEPTIDE TRANSPORT SYSTEM PERMEASE PROTEIN DPPB-RELATED"/>
    <property type="match status" value="1"/>
</dbReference>
<comment type="similarity">
    <text evidence="7">Belongs to the binding-protein-dependent transport system permease family.</text>
</comment>
<dbReference type="GO" id="GO:0005886">
    <property type="term" value="C:plasma membrane"/>
    <property type="evidence" value="ECO:0007669"/>
    <property type="project" value="UniProtKB-SubCell"/>
</dbReference>
<dbReference type="CDD" id="cd06261">
    <property type="entry name" value="TM_PBP2"/>
    <property type="match status" value="1"/>
</dbReference>
<organism evidence="9 10">
    <name type="scientific">Faecalicatena contorta</name>
    <dbReference type="NCBI Taxonomy" id="39482"/>
    <lineage>
        <taxon>Bacteria</taxon>
        <taxon>Bacillati</taxon>
        <taxon>Bacillota</taxon>
        <taxon>Clostridia</taxon>
        <taxon>Lachnospirales</taxon>
        <taxon>Lachnospiraceae</taxon>
        <taxon>Faecalicatena</taxon>
    </lineage>
</organism>
<evidence type="ECO:0000256" key="2">
    <source>
        <dbReference type="ARBA" id="ARBA00022448"/>
    </source>
</evidence>
<keyword evidence="5 7" id="KW-1133">Transmembrane helix</keyword>
<evidence type="ECO:0000313" key="9">
    <source>
        <dbReference type="EMBL" id="CUP22338.1"/>
    </source>
</evidence>
<feature type="transmembrane region" description="Helical" evidence="7">
    <location>
        <begin position="169"/>
        <end position="187"/>
    </location>
</feature>
<keyword evidence="6 7" id="KW-0472">Membrane</keyword>
<dbReference type="PROSITE" id="PS50928">
    <property type="entry name" value="ABC_TM1"/>
    <property type="match status" value="1"/>
</dbReference>
<dbReference type="STRING" id="39482.ERS852491_04586"/>
<feature type="transmembrane region" description="Helical" evidence="7">
    <location>
        <begin position="9"/>
        <end position="29"/>
    </location>
</feature>
<feature type="transmembrane region" description="Helical" evidence="7">
    <location>
        <begin position="134"/>
        <end position="157"/>
    </location>
</feature>
<evidence type="ECO:0000313" key="10">
    <source>
        <dbReference type="Proteomes" id="UP000095544"/>
    </source>
</evidence>
<dbReference type="SUPFAM" id="SSF161098">
    <property type="entry name" value="MetI-like"/>
    <property type="match status" value="1"/>
</dbReference>
<evidence type="ECO:0000256" key="5">
    <source>
        <dbReference type="ARBA" id="ARBA00022989"/>
    </source>
</evidence>
<dbReference type="Proteomes" id="UP000095544">
    <property type="component" value="Unassembled WGS sequence"/>
</dbReference>